<evidence type="ECO:0000259" key="1">
    <source>
        <dbReference type="Pfam" id="PF09413"/>
    </source>
</evidence>
<dbReference type="RefSeq" id="WP_129220432.1">
    <property type="nucleotide sequence ID" value="NZ_QYBC01000014.1"/>
</dbReference>
<dbReference type="AlphaFoldDB" id="A0A4Q2R9H3"/>
<reference evidence="2 3" key="2">
    <citation type="submission" date="2019-02" db="EMBL/GenBank/DDBJ databases">
        <title>'Lichenibacterium ramalinii' gen. nov. sp. nov., 'Lichenibacterium minor' gen. nov. sp. nov.</title>
        <authorList>
            <person name="Pankratov T."/>
        </authorList>
    </citation>
    <scope>NUCLEOTIDE SEQUENCE [LARGE SCALE GENOMIC DNA]</scope>
    <source>
        <strain evidence="2 3">RmlP001</strain>
    </source>
</reference>
<dbReference type="OrthoDB" id="5297170at2"/>
<dbReference type="Proteomes" id="UP000289411">
    <property type="component" value="Unassembled WGS sequence"/>
</dbReference>
<sequence length="74" mass="8242">MIEIMRTNDIVLISVVASLLDESGIAHFVADQYMSVIEGSSGFLARRIMVERDAESRARRLLTDAGFGEELRRG</sequence>
<dbReference type="InterPro" id="IPR011322">
    <property type="entry name" value="N-reg_PII-like_a/b"/>
</dbReference>
<protein>
    <submittedName>
        <fullName evidence="2">DUF2007 domain-containing protein</fullName>
    </submittedName>
</protein>
<dbReference type="EMBL" id="QYBC01000014">
    <property type="protein sequence ID" value="RYB03478.1"/>
    <property type="molecule type" value="Genomic_DNA"/>
</dbReference>
<evidence type="ECO:0000313" key="3">
    <source>
        <dbReference type="Proteomes" id="UP000289411"/>
    </source>
</evidence>
<proteinExistence type="predicted"/>
<accession>A0A4Q2R9H3</accession>
<reference evidence="2 3" key="1">
    <citation type="submission" date="2018-09" db="EMBL/GenBank/DDBJ databases">
        <authorList>
            <person name="Grouzdev D.S."/>
            <person name="Krutkina M.S."/>
        </authorList>
    </citation>
    <scope>NUCLEOTIDE SEQUENCE [LARGE SCALE GENOMIC DNA]</scope>
    <source>
        <strain evidence="2 3">RmlP001</strain>
    </source>
</reference>
<name>A0A4Q2R9H3_9HYPH</name>
<dbReference type="InterPro" id="IPR018551">
    <property type="entry name" value="DUF2007"/>
</dbReference>
<keyword evidence="3" id="KW-1185">Reference proteome</keyword>
<dbReference type="Gene3D" id="3.30.70.790">
    <property type="entry name" value="UreE, C-terminal domain"/>
    <property type="match status" value="1"/>
</dbReference>
<organism evidence="2 3">
    <name type="scientific">Lichenibacterium ramalinae</name>
    <dbReference type="NCBI Taxonomy" id="2316527"/>
    <lineage>
        <taxon>Bacteria</taxon>
        <taxon>Pseudomonadati</taxon>
        <taxon>Pseudomonadota</taxon>
        <taxon>Alphaproteobacteria</taxon>
        <taxon>Hyphomicrobiales</taxon>
        <taxon>Lichenihabitantaceae</taxon>
        <taxon>Lichenibacterium</taxon>
    </lineage>
</organism>
<gene>
    <name evidence="2" type="ORF">D3272_17120</name>
</gene>
<feature type="domain" description="DUF2007" evidence="1">
    <location>
        <begin position="1"/>
        <end position="65"/>
    </location>
</feature>
<dbReference type="SUPFAM" id="SSF54913">
    <property type="entry name" value="GlnB-like"/>
    <property type="match status" value="1"/>
</dbReference>
<dbReference type="Pfam" id="PF09413">
    <property type="entry name" value="DUF2007"/>
    <property type="match status" value="1"/>
</dbReference>
<evidence type="ECO:0000313" key="2">
    <source>
        <dbReference type="EMBL" id="RYB03478.1"/>
    </source>
</evidence>
<comment type="caution">
    <text evidence="2">The sequence shown here is derived from an EMBL/GenBank/DDBJ whole genome shotgun (WGS) entry which is preliminary data.</text>
</comment>